<evidence type="ECO:0000256" key="1">
    <source>
        <dbReference type="ARBA" id="ARBA00023015"/>
    </source>
</evidence>
<protein>
    <submittedName>
        <fullName evidence="5">AraC-type DNA-binding protein</fullName>
    </submittedName>
</protein>
<dbReference type="Gene3D" id="1.10.10.60">
    <property type="entry name" value="Homeodomain-like"/>
    <property type="match status" value="2"/>
</dbReference>
<dbReference type="GO" id="GO:0003700">
    <property type="term" value="F:DNA-binding transcription factor activity"/>
    <property type="evidence" value="ECO:0007669"/>
    <property type="project" value="InterPro"/>
</dbReference>
<dbReference type="EMBL" id="FOTR01000001">
    <property type="protein sequence ID" value="SFL38112.1"/>
    <property type="molecule type" value="Genomic_DNA"/>
</dbReference>
<dbReference type="SUPFAM" id="SSF46689">
    <property type="entry name" value="Homeodomain-like"/>
    <property type="match status" value="2"/>
</dbReference>
<proteinExistence type="predicted"/>
<sequence>MVHDKIIKEINEVWNKGWSLENIAKRLHMNKYYLSHFFKKEFGVTIQEYILQRRLFEANKLLSDTEMPIHQIAEYVGFMSASSFNRRYKERTGITPNQYRKNNKEFRRIIQ</sequence>
<dbReference type="InterPro" id="IPR020449">
    <property type="entry name" value="Tscrpt_reg_AraC-type_HTH"/>
</dbReference>
<keyword evidence="6" id="KW-1185">Reference proteome</keyword>
<keyword evidence="1" id="KW-0805">Transcription regulation</keyword>
<name>A0A1I4H715_9BACI</name>
<dbReference type="Pfam" id="PF12833">
    <property type="entry name" value="HTH_18"/>
    <property type="match status" value="1"/>
</dbReference>
<gene>
    <name evidence="5" type="ORF">SAMN04487943_101266</name>
</gene>
<keyword evidence="3" id="KW-0804">Transcription</keyword>
<dbReference type="InterPro" id="IPR009057">
    <property type="entry name" value="Homeodomain-like_sf"/>
</dbReference>
<reference evidence="6" key="1">
    <citation type="submission" date="2016-10" db="EMBL/GenBank/DDBJ databases">
        <authorList>
            <person name="Varghese N."/>
            <person name="Submissions S."/>
        </authorList>
    </citation>
    <scope>NUCLEOTIDE SEQUENCE [LARGE SCALE GENOMIC DNA]</scope>
    <source>
        <strain evidence="6">CGMCC 1.4250</strain>
    </source>
</reference>
<feature type="domain" description="HTH araC/xylS-type" evidence="4">
    <location>
        <begin position="4"/>
        <end position="102"/>
    </location>
</feature>
<evidence type="ECO:0000259" key="4">
    <source>
        <dbReference type="PROSITE" id="PS01124"/>
    </source>
</evidence>
<dbReference type="SMART" id="SM00342">
    <property type="entry name" value="HTH_ARAC"/>
    <property type="match status" value="1"/>
</dbReference>
<dbReference type="RefSeq" id="WP_091480016.1">
    <property type="nucleotide sequence ID" value="NZ_FOTR01000001.1"/>
</dbReference>
<accession>A0A1I4H715</accession>
<dbReference type="PROSITE" id="PS01124">
    <property type="entry name" value="HTH_ARAC_FAMILY_2"/>
    <property type="match status" value="1"/>
</dbReference>
<dbReference type="Proteomes" id="UP000198565">
    <property type="component" value="Unassembled WGS sequence"/>
</dbReference>
<evidence type="ECO:0000313" key="6">
    <source>
        <dbReference type="Proteomes" id="UP000198565"/>
    </source>
</evidence>
<keyword evidence="2 5" id="KW-0238">DNA-binding</keyword>
<dbReference type="STRING" id="334253.SAMN04487943_101266"/>
<dbReference type="AlphaFoldDB" id="A0A1I4H715"/>
<dbReference type="GO" id="GO:0043565">
    <property type="term" value="F:sequence-specific DNA binding"/>
    <property type="evidence" value="ECO:0007669"/>
    <property type="project" value="InterPro"/>
</dbReference>
<dbReference type="PRINTS" id="PR00032">
    <property type="entry name" value="HTHARAC"/>
</dbReference>
<dbReference type="PANTHER" id="PTHR43280:SF2">
    <property type="entry name" value="HTH-TYPE TRANSCRIPTIONAL REGULATOR EXSA"/>
    <property type="match status" value="1"/>
</dbReference>
<dbReference type="OrthoDB" id="182534at2"/>
<dbReference type="PANTHER" id="PTHR43280">
    <property type="entry name" value="ARAC-FAMILY TRANSCRIPTIONAL REGULATOR"/>
    <property type="match status" value="1"/>
</dbReference>
<organism evidence="5 6">
    <name type="scientific">Gracilibacillus orientalis</name>
    <dbReference type="NCBI Taxonomy" id="334253"/>
    <lineage>
        <taxon>Bacteria</taxon>
        <taxon>Bacillati</taxon>
        <taxon>Bacillota</taxon>
        <taxon>Bacilli</taxon>
        <taxon>Bacillales</taxon>
        <taxon>Bacillaceae</taxon>
        <taxon>Gracilibacillus</taxon>
    </lineage>
</organism>
<evidence type="ECO:0000256" key="2">
    <source>
        <dbReference type="ARBA" id="ARBA00023125"/>
    </source>
</evidence>
<dbReference type="InterPro" id="IPR018060">
    <property type="entry name" value="HTH_AraC"/>
</dbReference>
<evidence type="ECO:0000313" key="5">
    <source>
        <dbReference type="EMBL" id="SFL38112.1"/>
    </source>
</evidence>
<evidence type="ECO:0000256" key="3">
    <source>
        <dbReference type="ARBA" id="ARBA00023163"/>
    </source>
</evidence>